<evidence type="ECO:0000256" key="3">
    <source>
        <dbReference type="ARBA" id="ARBA00022777"/>
    </source>
</evidence>
<sequence>MAANAPKIIEAMLQKKKIRCNVGYKFSKISYNELKIATNGFRTSNKIGEGGFGSVYKNGYLILKGRLEDGTVVAVNVLSVESKQGETEFMSEVASMANINICHENLVKLHGGCIDGPSRILVYDYMQNGSLSQTFLAVNDMHLEQMDVKTAFLHGELDEMIVMRQPEGYVNLEKPDYVYHLKKSLYGLKQSPRQWYLMFDRFMTENNFQRCPFDCCVYHKDVEDGSKIYLLLYVDHMLIAYKHMNQIDALKQQLRGSFEIKDLGEAKKIFGVELIRNRKNGTLVLSQQRYIKKVLERFEMGRSKPVQTPLPAHFRFSSQQCPKTDADRA</sequence>
<dbReference type="SUPFAM" id="SSF56672">
    <property type="entry name" value="DNA/RNA polymerases"/>
    <property type="match status" value="1"/>
</dbReference>
<dbReference type="SMART" id="SM00219">
    <property type="entry name" value="TyrKc"/>
    <property type="match status" value="1"/>
</dbReference>
<reference evidence="6 7" key="1">
    <citation type="submission" date="2024-05" db="EMBL/GenBank/DDBJ databases">
        <title>Haplotype-resolved chromosome-level genome assembly of Huyou (Citrus changshanensis).</title>
        <authorList>
            <person name="Miao C."/>
            <person name="Chen W."/>
            <person name="Wu Y."/>
            <person name="Wang L."/>
            <person name="Zhao S."/>
            <person name="Grierson D."/>
            <person name="Xu C."/>
            <person name="Chen K."/>
        </authorList>
    </citation>
    <scope>NUCLEOTIDE SEQUENCE [LARGE SCALE GENOMIC DNA]</scope>
    <source>
        <strain evidence="6">01-14</strain>
        <tissue evidence="6">Leaf</tissue>
    </source>
</reference>
<dbReference type="Proteomes" id="UP001428341">
    <property type="component" value="Unassembled WGS sequence"/>
</dbReference>
<gene>
    <name evidence="6" type="ORF">WN944_018464</name>
</gene>
<organism evidence="6 7">
    <name type="scientific">Citrus x changshan-huyou</name>
    <dbReference type="NCBI Taxonomy" id="2935761"/>
    <lineage>
        <taxon>Eukaryota</taxon>
        <taxon>Viridiplantae</taxon>
        <taxon>Streptophyta</taxon>
        <taxon>Embryophyta</taxon>
        <taxon>Tracheophyta</taxon>
        <taxon>Spermatophyta</taxon>
        <taxon>Magnoliopsida</taxon>
        <taxon>eudicotyledons</taxon>
        <taxon>Gunneridae</taxon>
        <taxon>Pentapetalae</taxon>
        <taxon>rosids</taxon>
        <taxon>malvids</taxon>
        <taxon>Sapindales</taxon>
        <taxon>Rutaceae</taxon>
        <taxon>Aurantioideae</taxon>
        <taxon>Citrus</taxon>
    </lineage>
</organism>
<keyword evidence="1" id="KW-0808">Transferase</keyword>
<keyword evidence="4" id="KW-0067">ATP-binding</keyword>
<keyword evidence="3" id="KW-0418">Kinase</keyword>
<dbReference type="PROSITE" id="PS50011">
    <property type="entry name" value="PROTEIN_KINASE_DOM"/>
    <property type="match status" value="1"/>
</dbReference>
<dbReference type="InterPro" id="IPR013103">
    <property type="entry name" value="RVT_2"/>
</dbReference>
<comment type="caution">
    <text evidence="6">The sequence shown here is derived from an EMBL/GenBank/DDBJ whole genome shotgun (WGS) entry which is preliminary data.</text>
</comment>
<evidence type="ECO:0000256" key="2">
    <source>
        <dbReference type="ARBA" id="ARBA00022741"/>
    </source>
</evidence>
<keyword evidence="7" id="KW-1185">Reference proteome</keyword>
<dbReference type="EMBL" id="JBCGBO010000007">
    <property type="protein sequence ID" value="KAK9187074.1"/>
    <property type="molecule type" value="Genomic_DNA"/>
</dbReference>
<dbReference type="Pfam" id="PF07727">
    <property type="entry name" value="RVT_2"/>
    <property type="match status" value="1"/>
</dbReference>
<evidence type="ECO:0000313" key="6">
    <source>
        <dbReference type="EMBL" id="KAK9187074.1"/>
    </source>
</evidence>
<dbReference type="PANTHER" id="PTHR47973">
    <property type="entry name" value="CYSTEINE-RICH RECEPTOR-LIKE PROTEIN KINASE 3"/>
    <property type="match status" value="1"/>
</dbReference>
<evidence type="ECO:0000313" key="7">
    <source>
        <dbReference type="Proteomes" id="UP001428341"/>
    </source>
</evidence>
<dbReference type="InterPro" id="IPR052059">
    <property type="entry name" value="CR_Ser/Thr_kinase"/>
</dbReference>
<dbReference type="SUPFAM" id="SSF56112">
    <property type="entry name" value="Protein kinase-like (PK-like)"/>
    <property type="match status" value="1"/>
</dbReference>
<dbReference type="Gene3D" id="3.30.200.20">
    <property type="entry name" value="Phosphorylase Kinase, domain 1"/>
    <property type="match status" value="1"/>
</dbReference>
<dbReference type="InterPro" id="IPR043502">
    <property type="entry name" value="DNA/RNA_pol_sf"/>
</dbReference>
<feature type="domain" description="Protein kinase" evidence="5">
    <location>
        <begin position="41"/>
        <end position="329"/>
    </location>
</feature>
<name>A0AAP0LY64_9ROSI</name>
<dbReference type="InterPro" id="IPR020635">
    <property type="entry name" value="Tyr_kinase_cat_dom"/>
</dbReference>
<dbReference type="InterPro" id="IPR000719">
    <property type="entry name" value="Prot_kinase_dom"/>
</dbReference>
<protein>
    <recommendedName>
        <fullName evidence="5">Protein kinase domain-containing protein</fullName>
    </recommendedName>
</protein>
<keyword evidence="2" id="KW-0547">Nucleotide-binding</keyword>
<evidence type="ECO:0000259" key="5">
    <source>
        <dbReference type="PROSITE" id="PS50011"/>
    </source>
</evidence>
<evidence type="ECO:0000256" key="1">
    <source>
        <dbReference type="ARBA" id="ARBA00022679"/>
    </source>
</evidence>
<evidence type="ECO:0000256" key="4">
    <source>
        <dbReference type="ARBA" id="ARBA00022840"/>
    </source>
</evidence>
<accession>A0AAP0LY64</accession>
<dbReference type="GO" id="GO:0004713">
    <property type="term" value="F:protein tyrosine kinase activity"/>
    <property type="evidence" value="ECO:0007669"/>
    <property type="project" value="InterPro"/>
</dbReference>
<dbReference type="GO" id="GO:0005524">
    <property type="term" value="F:ATP binding"/>
    <property type="evidence" value="ECO:0007669"/>
    <property type="project" value="UniProtKB-KW"/>
</dbReference>
<dbReference type="InterPro" id="IPR011009">
    <property type="entry name" value="Kinase-like_dom_sf"/>
</dbReference>
<dbReference type="AlphaFoldDB" id="A0AAP0LY64"/>
<proteinExistence type="predicted"/>